<dbReference type="Proteomes" id="UP000024635">
    <property type="component" value="Unassembled WGS sequence"/>
</dbReference>
<name>A0A016UDJ2_9BILA</name>
<sequence length="100" mass="11044">MSASWRDPGSPFVARDQCVRVIPLGVTLAKEGGATVAAADIACGKVRSRCEVTQVIVDRTTWYIPESVPAEQACTPQFIMWKKRSCIAECMRRIAMNKVQ</sequence>
<dbReference type="EMBL" id="JARK01001381">
    <property type="protein sequence ID" value="EYC12976.1"/>
    <property type="molecule type" value="Genomic_DNA"/>
</dbReference>
<comment type="caution">
    <text evidence="1">The sequence shown here is derived from an EMBL/GenBank/DDBJ whole genome shotgun (WGS) entry which is preliminary data.</text>
</comment>
<gene>
    <name evidence="1" type="primary">Acey_s0045.g1194</name>
    <name evidence="1" type="ORF">Y032_0045g1194</name>
</gene>
<protein>
    <submittedName>
        <fullName evidence="1">Uncharacterized protein</fullName>
    </submittedName>
</protein>
<reference evidence="2" key="1">
    <citation type="journal article" date="2015" name="Nat. Genet.">
        <title>The genome and transcriptome of the zoonotic hookworm Ancylostoma ceylanicum identify infection-specific gene families.</title>
        <authorList>
            <person name="Schwarz E.M."/>
            <person name="Hu Y."/>
            <person name="Antoshechkin I."/>
            <person name="Miller M.M."/>
            <person name="Sternberg P.W."/>
            <person name="Aroian R.V."/>
        </authorList>
    </citation>
    <scope>NUCLEOTIDE SEQUENCE</scope>
    <source>
        <strain evidence="2">HY135</strain>
    </source>
</reference>
<accession>A0A016UDJ2</accession>
<organism evidence="1 2">
    <name type="scientific">Ancylostoma ceylanicum</name>
    <dbReference type="NCBI Taxonomy" id="53326"/>
    <lineage>
        <taxon>Eukaryota</taxon>
        <taxon>Metazoa</taxon>
        <taxon>Ecdysozoa</taxon>
        <taxon>Nematoda</taxon>
        <taxon>Chromadorea</taxon>
        <taxon>Rhabditida</taxon>
        <taxon>Rhabditina</taxon>
        <taxon>Rhabditomorpha</taxon>
        <taxon>Strongyloidea</taxon>
        <taxon>Ancylostomatidae</taxon>
        <taxon>Ancylostomatinae</taxon>
        <taxon>Ancylostoma</taxon>
    </lineage>
</organism>
<evidence type="ECO:0000313" key="1">
    <source>
        <dbReference type="EMBL" id="EYC12976.1"/>
    </source>
</evidence>
<keyword evidence="2" id="KW-1185">Reference proteome</keyword>
<evidence type="ECO:0000313" key="2">
    <source>
        <dbReference type="Proteomes" id="UP000024635"/>
    </source>
</evidence>
<dbReference type="AlphaFoldDB" id="A0A016UDJ2"/>
<proteinExistence type="predicted"/>